<dbReference type="PROSITE" id="PS50118">
    <property type="entry name" value="HMG_BOX_2"/>
    <property type="match status" value="1"/>
</dbReference>
<feature type="region of interest" description="Disordered" evidence="11">
    <location>
        <begin position="1068"/>
        <end position="1172"/>
    </location>
</feature>
<feature type="domain" description="PWWP" evidence="15">
    <location>
        <begin position="70"/>
        <end position="141"/>
    </location>
</feature>
<dbReference type="RefSeq" id="XP_002501352.1">
    <property type="nucleotide sequence ID" value="XM_002501306.1"/>
</dbReference>
<dbReference type="SUPFAM" id="SSF47095">
    <property type="entry name" value="HMG-box"/>
    <property type="match status" value="1"/>
</dbReference>
<feature type="compositionally biased region" description="Basic residues" evidence="11">
    <location>
        <begin position="1440"/>
        <end position="1453"/>
    </location>
</feature>
<feature type="region of interest" description="Disordered" evidence="11">
    <location>
        <begin position="300"/>
        <end position="380"/>
    </location>
</feature>
<evidence type="ECO:0000259" key="16">
    <source>
        <dbReference type="PROSITE" id="PS50868"/>
    </source>
</evidence>
<evidence type="ECO:0000256" key="5">
    <source>
        <dbReference type="ARBA" id="ARBA00022771"/>
    </source>
</evidence>
<dbReference type="OrthoDB" id="496514at2759"/>
<evidence type="ECO:0000259" key="15">
    <source>
        <dbReference type="PROSITE" id="PS50812"/>
    </source>
</evidence>
<dbReference type="GO" id="GO:0003677">
    <property type="term" value="F:DNA binding"/>
    <property type="evidence" value="ECO:0007669"/>
    <property type="project" value="UniProtKB-UniRule"/>
</dbReference>
<dbReference type="InterPro" id="IPR019787">
    <property type="entry name" value="Znf_PHD-finger"/>
</dbReference>
<dbReference type="GO" id="GO:0008270">
    <property type="term" value="F:zinc ion binding"/>
    <property type="evidence" value="ECO:0007669"/>
    <property type="project" value="UniProtKB-KW"/>
</dbReference>
<evidence type="ECO:0000259" key="14">
    <source>
        <dbReference type="PROSITE" id="PS50280"/>
    </source>
</evidence>
<feature type="compositionally biased region" description="Basic and acidic residues" evidence="11">
    <location>
        <begin position="1618"/>
        <end position="1631"/>
    </location>
</feature>
<dbReference type="InterPro" id="IPR001965">
    <property type="entry name" value="Znf_PHD"/>
</dbReference>
<dbReference type="InterPro" id="IPR034732">
    <property type="entry name" value="EPHD"/>
</dbReference>
<keyword evidence="8 10" id="KW-0539">Nucleus</keyword>
<dbReference type="SUPFAM" id="SSF63748">
    <property type="entry name" value="Tudor/PWWP/MBT"/>
    <property type="match status" value="1"/>
</dbReference>
<dbReference type="Proteomes" id="UP000002009">
    <property type="component" value="Chromosome 4"/>
</dbReference>
<feature type="region of interest" description="Disordered" evidence="11">
    <location>
        <begin position="1"/>
        <end position="39"/>
    </location>
</feature>
<dbReference type="CDD" id="cd15662">
    <property type="entry name" value="ePHD_ATX1_2_like"/>
    <property type="match status" value="1"/>
</dbReference>
<dbReference type="STRING" id="296587.C1E3U0"/>
<dbReference type="InterPro" id="IPR013083">
    <property type="entry name" value="Znf_RING/FYVE/PHD"/>
</dbReference>
<dbReference type="KEGG" id="mis:MICPUN_57801"/>
<feature type="domain" description="PHD-type" evidence="12">
    <location>
        <begin position="236"/>
        <end position="295"/>
    </location>
</feature>
<evidence type="ECO:0000256" key="2">
    <source>
        <dbReference type="ARBA" id="ARBA00022679"/>
    </source>
</evidence>
<reference evidence="19 20" key="1">
    <citation type="journal article" date="2009" name="Science">
        <title>Green evolution and dynamic adaptations revealed by genomes of the marine picoeukaryotes Micromonas.</title>
        <authorList>
            <person name="Worden A.Z."/>
            <person name="Lee J.H."/>
            <person name="Mock T."/>
            <person name="Rouze P."/>
            <person name="Simmons M.P."/>
            <person name="Aerts A.L."/>
            <person name="Allen A.E."/>
            <person name="Cuvelier M.L."/>
            <person name="Derelle E."/>
            <person name="Everett M.V."/>
            <person name="Foulon E."/>
            <person name="Grimwood J."/>
            <person name="Gundlach H."/>
            <person name="Henrissat B."/>
            <person name="Napoli C."/>
            <person name="McDonald S.M."/>
            <person name="Parker M.S."/>
            <person name="Rombauts S."/>
            <person name="Salamov A."/>
            <person name="Von Dassow P."/>
            <person name="Badger J.H."/>
            <person name="Coutinho P.M."/>
            <person name="Demir E."/>
            <person name="Dubchak I."/>
            <person name="Gentemann C."/>
            <person name="Eikrem W."/>
            <person name="Gready J.E."/>
            <person name="John U."/>
            <person name="Lanier W."/>
            <person name="Lindquist E.A."/>
            <person name="Lucas S."/>
            <person name="Mayer K.F."/>
            <person name="Moreau H."/>
            <person name="Not F."/>
            <person name="Otillar R."/>
            <person name="Panaud O."/>
            <person name="Pangilinan J."/>
            <person name="Paulsen I."/>
            <person name="Piegu B."/>
            <person name="Poliakov A."/>
            <person name="Robbens S."/>
            <person name="Schmutz J."/>
            <person name="Toulza E."/>
            <person name="Wyss T."/>
            <person name="Zelensky A."/>
            <person name="Zhou K."/>
            <person name="Armbrust E.V."/>
            <person name="Bhattacharya D."/>
            <person name="Goodenough U.W."/>
            <person name="Van de Peer Y."/>
            <person name="Grigoriev I.V."/>
        </authorList>
    </citation>
    <scope>NUCLEOTIDE SEQUENCE [LARGE SCALE GENOMIC DNA]</scope>
    <source>
        <strain evidence="20">RCC299 / NOUM17</strain>
    </source>
</reference>
<dbReference type="SMART" id="SM00317">
    <property type="entry name" value="SET"/>
    <property type="match status" value="1"/>
</dbReference>
<evidence type="ECO:0000256" key="6">
    <source>
        <dbReference type="ARBA" id="ARBA00022833"/>
    </source>
</evidence>
<feature type="domain" description="SET" evidence="14">
    <location>
        <begin position="2028"/>
        <end position="2144"/>
    </location>
</feature>
<dbReference type="InterPro" id="IPR000313">
    <property type="entry name" value="PWWP_dom"/>
</dbReference>
<dbReference type="SMART" id="SM00249">
    <property type="entry name" value="PHD"/>
    <property type="match status" value="3"/>
</dbReference>
<dbReference type="PROSITE" id="PS50280">
    <property type="entry name" value="SET"/>
    <property type="match status" value="1"/>
</dbReference>
<evidence type="ECO:0000259" key="13">
    <source>
        <dbReference type="PROSITE" id="PS50118"/>
    </source>
</evidence>
<feature type="compositionally biased region" description="Acidic residues" evidence="11">
    <location>
        <begin position="1257"/>
        <end position="1288"/>
    </location>
</feature>
<keyword evidence="5 9" id="KW-0863">Zinc-finger</keyword>
<dbReference type="PROSITE" id="PS51050">
    <property type="entry name" value="ZF_CW"/>
    <property type="match status" value="2"/>
</dbReference>
<dbReference type="Pfam" id="PF00855">
    <property type="entry name" value="PWWP"/>
    <property type="match status" value="1"/>
</dbReference>
<dbReference type="SUPFAM" id="SSF57903">
    <property type="entry name" value="FYVE/PHD zinc finger"/>
    <property type="match status" value="2"/>
</dbReference>
<evidence type="ECO:0000313" key="19">
    <source>
        <dbReference type="EMBL" id="ACO62610.1"/>
    </source>
</evidence>
<feature type="compositionally biased region" description="Acidic residues" evidence="11">
    <location>
        <begin position="1093"/>
        <end position="1144"/>
    </location>
</feature>
<feature type="region of interest" description="Disordered" evidence="11">
    <location>
        <begin position="657"/>
        <end position="689"/>
    </location>
</feature>
<dbReference type="OMA" id="CHRHCRV"/>
<dbReference type="Gene3D" id="3.10.390.10">
    <property type="entry name" value="SAND domain-like"/>
    <property type="match status" value="2"/>
</dbReference>
<feature type="region of interest" description="Disordered" evidence="11">
    <location>
        <begin position="898"/>
        <end position="973"/>
    </location>
</feature>
<evidence type="ECO:0000256" key="3">
    <source>
        <dbReference type="ARBA" id="ARBA00022691"/>
    </source>
</evidence>
<organism evidence="19 20">
    <name type="scientific">Micromonas commoda (strain RCC299 / NOUM17 / CCMP2709)</name>
    <name type="common">Picoplanktonic green alga</name>
    <dbReference type="NCBI Taxonomy" id="296587"/>
    <lineage>
        <taxon>Eukaryota</taxon>
        <taxon>Viridiplantae</taxon>
        <taxon>Chlorophyta</taxon>
        <taxon>Mamiellophyceae</taxon>
        <taxon>Mamiellales</taxon>
        <taxon>Mamiellaceae</taxon>
        <taxon>Micromonas</taxon>
    </lineage>
</organism>
<proteinExistence type="predicted"/>
<dbReference type="eggNOG" id="KOG1080">
    <property type="taxonomic scope" value="Eukaryota"/>
</dbReference>
<protein>
    <submittedName>
        <fullName evidence="19">Set domain protein</fullName>
    </submittedName>
</protein>
<dbReference type="Pfam" id="PF00856">
    <property type="entry name" value="SET"/>
    <property type="match status" value="1"/>
</dbReference>
<dbReference type="Pfam" id="PF00505">
    <property type="entry name" value="HMG_box"/>
    <property type="match status" value="1"/>
</dbReference>
<dbReference type="GO" id="GO:0008168">
    <property type="term" value="F:methyltransferase activity"/>
    <property type="evidence" value="ECO:0007669"/>
    <property type="project" value="UniProtKB-KW"/>
</dbReference>
<keyword evidence="20" id="KW-1185">Reference proteome</keyword>
<dbReference type="SMART" id="SM00398">
    <property type="entry name" value="HMG"/>
    <property type="match status" value="1"/>
</dbReference>
<dbReference type="InterPro" id="IPR009071">
    <property type="entry name" value="HMG_box_dom"/>
</dbReference>
<dbReference type="InterPro" id="IPR019786">
    <property type="entry name" value="Zinc_finger_PHD-type_CS"/>
</dbReference>
<feature type="compositionally biased region" description="Basic and acidic residues" evidence="11">
    <location>
        <begin position="301"/>
        <end position="335"/>
    </location>
</feature>
<dbReference type="CDD" id="cd00084">
    <property type="entry name" value="HMG-box_SF"/>
    <property type="match status" value="1"/>
</dbReference>
<feature type="domain" description="HMG box" evidence="13">
    <location>
        <begin position="407"/>
        <end position="477"/>
    </location>
</feature>
<dbReference type="PANTHER" id="PTHR13793:SF107">
    <property type="entry name" value="BROMODOMAIN-CONTAINING PROTEIN HOMOLOG"/>
    <property type="match status" value="1"/>
</dbReference>
<feature type="compositionally biased region" description="Low complexity" evidence="11">
    <location>
        <begin position="1683"/>
        <end position="1694"/>
    </location>
</feature>
<name>C1E3U0_MICCC</name>
<dbReference type="CDD" id="cd10518">
    <property type="entry name" value="SET_SETD1-like"/>
    <property type="match status" value="1"/>
</dbReference>
<dbReference type="InterPro" id="IPR001214">
    <property type="entry name" value="SET_dom"/>
</dbReference>
<dbReference type="Pfam" id="PF07496">
    <property type="entry name" value="zf-CW"/>
    <property type="match status" value="1"/>
</dbReference>
<keyword evidence="7" id="KW-0156">Chromatin regulator</keyword>
<dbReference type="InterPro" id="IPR011011">
    <property type="entry name" value="Znf_FYVE_PHD"/>
</dbReference>
<dbReference type="FunCoup" id="C1E3U0">
    <property type="interactions" value="133"/>
</dbReference>
<feature type="domain" description="CW-type" evidence="17">
    <location>
        <begin position="1632"/>
        <end position="1720"/>
    </location>
</feature>
<dbReference type="GO" id="GO:0032259">
    <property type="term" value="P:methylation"/>
    <property type="evidence" value="ECO:0007669"/>
    <property type="project" value="UniProtKB-KW"/>
</dbReference>
<dbReference type="GO" id="GO:0006325">
    <property type="term" value="P:chromatin organization"/>
    <property type="evidence" value="ECO:0007669"/>
    <property type="project" value="UniProtKB-KW"/>
</dbReference>
<dbReference type="Gene3D" id="1.10.30.10">
    <property type="entry name" value="High mobility group box domain"/>
    <property type="match status" value="1"/>
</dbReference>
<feature type="region of interest" description="Disordered" evidence="11">
    <location>
        <begin position="1424"/>
        <end position="1455"/>
    </location>
</feature>
<feature type="region of interest" description="Disordered" evidence="11">
    <location>
        <begin position="1597"/>
        <end position="1631"/>
    </location>
</feature>
<dbReference type="SUPFAM" id="SSF82199">
    <property type="entry name" value="SET domain"/>
    <property type="match status" value="1"/>
</dbReference>
<evidence type="ECO:0000256" key="10">
    <source>
        <dbReference type="PROSITE-ProRule" id="PRU00267"/>
    </source>
</evidence>
<feature type="region of interest" description="Disordered" evidence="11">
    <location>
        <begin position="1683"/>
        <end position="1718"/>
    </location>
</feature>
<dbReference type="PANTHER" id="PTHR13793">
    <property type="entry name" value="PHD FINGER PROTEINS"/>
    <property type="match status" value="1"/>
</dbReference>
<feature type="region of interest" description="Disordered" evidence="11">
    <location>
        <begin position="488"/>
        <end position="518"/>
    </location>
</feature>
<dbReference type="InterPro" id="IPR046341">
    <property type="entry name" value="SET_dom_sf"/>
</dbReference>
<dbReference type="Gene3D" id="2.170.270.10">
    <property type="entry name" value="SET domain"/>
    <property type="match status" value="1"/>
</dbReference>
<feature type="compositionally biased region" description="Basic and acidic residues" evidence="11">
    <location>
        <begin position="903"/>
        <end position="919"/>
    </location>
</feature>
<evidence type="ECO:0000256" key="11">
    <source>
        <dbReference type="SAM" id="MobiDB-lite"/>
    </source>
</evidence>
<dbReference type="InterPro" id="IPR050701">
    <property type="entry name" value="Histone_Mod_Regulator"/>
</dbReference>
<evidence type="ECO:0000256" key="9">
    <source>
        <dbReference type="PROSITE-ProRule" id="PRU00146"/>
    </source>
</evidence>
<evidence type="ECO:0000259" key="18">
    <source>
        <dbReference type="PROSITE" id="PS51805"/>
    </source>
</evidence>
<dbReference type="CDD" id="cd20143">
    <property type="entry name" value="PWWP_AtATX3-like"/>
    <property type="match status" value="1"/>
</dbReference>
<keyword evidence="3" id="KW-0949">S-adenosyl-L-methionine</keyword>
<feature type="compositionally biased region" description="Basic and acidic residues" evidence="11">
    <location>
        <begin position="927"/>
        <end position="948"/>
    </location>
</feature>
<dbReference type="Gene3D" id="3.30.40.100">
    <property type="match status" value="2"/>
</dbReference>
<feature type="compositionally biased region" description="Basic residues" evidence="11">
    <location>
        <begin position="345"/>
        <end position="358"/>
    </location>
</feature>
<dbReference type="GO" id="GO:0006357">
    <property type="term" value="P:regulation of transcription by RNA polymerase II"/>
    <property type="evidence" value="ECO:0007669"/>
    <property type="project" value="TreeGrafter"/>
</dbReference>
<dbReference type="PROSITE" id="PS51805">
    <property type="entry name" value="EPHD"/>
    <property type="match status" value="1"/>
</dbReference>
<dbReference type="InterPro" id="IPR041956">
    <property type="entry name" value="ATX1/2_ePHD"/>
</dbReference>
<feature type="domain" description="Post-SET" evidence="16">
    <location>
        <begin position="2150"/>
        <end position="2166"/>
    </location>
</feature>
<dbReference type="Pfam" id="PF13831">
    <property type="entry name" value="PHD_2"/>
    <property type="match status" value="1"/>
</dbReference>
<dbReference type="GeneID" id="8243023"/>
<feature type="compositionally biased region" description="Gly residues" evidence="11">
    <location>
        <begin position="1948"/>
        <end position="1957"/>
    </location>
</feature>
<feature type="region of interest" description="Disordered" evidence="11">
    <location>
        <begin position="1230"/>
        <end position="1318"/>
    </location>
</feature>
<evidence type="ECO:0000256" key="4">
    <source>
        <dbReference type="ARBA" id="ARBA00022723"/>
    </source>
</evidence>
<keyword evidence="10" id="KW-0238">DNA-binding</keyword>
<feature type="region of interest" description="Disordered" evidence="11">
    <location>
        <begin position="1935"/>
        <end position="1970"/>
    </location>
</feature>
<dbReference type="GO" id="GO:0005634">
    <property type="term" value="C:nucleus"/>
    <property type="evidence" value="ECO:0007669"/>
    <property type="project" value="UniProtKB-UniRule"/>
</dbReference>
<keyword evidence="4" id="KW-0479">Metal-binding</keyword>
<accession>C1E3U0</accession>
<feature type="domain" description="PHD-type" evidence="18">
    <location>
        <begin position="768"/>
        <end position="886"/>
    </location>
</feature>
<dbReference type="PROSITE" id="PS50812">
    <property type="entry name" value="PWWP"/>
    <property type="match status" value="1"/>
</dbReference>
<dbReference type="InterPro" id="IPR011124">
    <property type="entry name" value="Znf_CW"/>
</dbReference>
<dbReference type="InParanoid" id="C1E3U0"/>
<evidence type="ECO:0000256" key="8">
    <source>
        <dbReference type="ARBA" id="ARBA00023242"/>
    </source>
</evidence>
<evidence type="ECO:0000259" key="12">
    <source>
        <dbReference type="PROSITE" id="PS50016"/>
    </source>
</evidence>
<dbReference type="Gene3D" id="2.30.30.140">
    <property type="match status" value="1"/>
</dbReference>
<gene>
    <name evidence="19" type="ORF">MICPUN_57801</name>
</gene>
<evidence type="ECO:0000313" key="20">
    <source>
        <dbReference type="Proteomes" id="UP000002009"/>
    </source>
</evidence>
<evidence type="ECO:0000256" key="1">
    <source>
        <dbReference type="ARBA" id="ARBA00022603"/>
    </source>
</evidence>
<dbReference type="Gene3D" id="3.30.40.10">
    <property type="entry name" value="Zinc/RING finger domain, C3HC4 (zinc finger)"/>
    <property type="match status" value="3"/>
</dbReference>
<dbReference type="SUPFAM" id="SSF63763">
    <property type="entry name" value="SAND domain-like"/>
    <property type="match status" value="1"/>
</dbReference>
<dbReference type="Pfam" id="PF13832">
    <property type="entry name" value="zf-HC5HC2H_2"/>
    <property type="match status" value="1"/>
</dbReference>
<feature type="region of interest" description="Disordered" evidence="11">
    <location>
        <begin position="1866"/>
        <end position="1891"/>
    </location>
</feature>
<dbReference type="PROSITE" id="PS50868">
    <property type="entry name" value="POST_SET"/>
    <property type="match status" value="1"/>
</dbReference>
<dbReference type="EMBL" id="CP001325">
    <property type="protein sequence ID" value="ACO62610.1"/>
    <property type="molecule type" value="Genomic_DNA"/>
</dbReference>
<feature type="domain" description="PHD-type" evidence="12">
    <location>
        <begin position="709"/>
        <end position="761"/>
    </location>
</feature>
<keyword evidence="1" id="KW-0489">Methyltransferase</keyword>
<sequence length="2166" mass="238046">MEGDDEPPPSPLFVEGGAPAFTSELVPSGVGVDEGGAHGSPNAPAFLQMGAPLGGAEPTLVQPTLFSYNANDLVWARAGTKGNQPFWPGRMIDVMEAPEGVRREAVPNSVCVQFYGPSASKGRDRDYCWATAEQLAPFGENLALLEQQNIPKRLRPTAYREALVEAKELYAELGNNVSAAVAFDPEEAAAEAAGDGDDLEDADAPRCSSCSMALEAPGGHKDTGRCRLCAKLHREGQYCPVCDRVWQWANCPAMVGCDSCDFWVHCACDEPARTVMEAQERGDEVDYHCPRCRVKADEEEDKRREKEVKSAEKAAVKRAKLEAKHATKKAGKAEAKALGVSPSGKVKKKKKKNKKLGRPPKDENVPARGRPLGTGKSKASIAARKIKEQMGHVKPPMRHPKAPGGIPRRPKSAWQLFGSDFFKRYKEEHEGEDIDFSNVYKLQGQAWRDVSKEERTRYEQLAAKETVKFRKYKQQLEQSGLAVDEVLPTNHRPKSKTPVSSAVKQKAVKAVKVRPQGAEADKDELDENGRIDMGGGVTKDPKTGKLYNFEGKPLVGKEAEAAEAGWRPRMDRRASHWSQHFKVDDIMSRPERVDVVCNGVRATFLVREFKMLCQCSQCKGQGKPLSATEWEKHAGMGQAKKWKASIRMVDPARMPIGRWLDGGKRTGKSGTTDDADGKVRKGKSAKSKYPALGGAKKRSYQMVRVQWSVDRCAVCDDDRDFDFDQLVTCDGCGISVHQSCYGIPEIPDDAVGFLCNACEHTGGDTSETPLCVLCPVEGGALKPTTKPGVWCHSACCQWIPETTVVDVDRMEPIDQIHTIQRERWELLCTVCKQRMGAKIQCDHPGCYLSYHPLCARAAGLFMEANLDDDGDEDSPLQMVSYCHRHCRVDTERAALYSGGEGKSIGRDGKLVEAREDHTKKLTKGVKRRIEEEKRKAEEEEEERKAREDESLDTPEDDRGAARCREYAPQGHPRTEAGDEIIMALDSGPNMRRALQHGLGHGTGRKNKGPRRREREAWVQCESCNKWRRVPQSQAEEFSRADAGEWTCSVSSHPRINSCDVPQELEDDDIDARIAMGDQCPFYDDNDLNPPEIIAEEEEPAAEDDEEEEEEEEGNEESSSEADDDDEDDGVKELQDVENDDWDAEDNGKSADPEEHLAIAAAGGYGGADSPPTKRVRFEDALAAVEEDDGDLPSAVFSDNPIVSEVKLEAESPRFPEAMIAAAMMVPSPIEESPGVKREAPAMTPEQALAAAMAASDGENDEDAADGQDDEDEDATDAMDVDEKDENTDTEVKAEGTEDGDGSKEPPDEPAQPLSDLPDVPVICKSFRGVFRPRDNLIECECGRCVREREEPKGKTGERLGIFEPNRWEMHAGMAHAKKWKQSIVVIDPKLQPEAAPEGEAEPDRIEVPFGQWLDDNGLHVEVIQKSRKRGRPKDDGKPKAPPKPRVPHQKANRGKSALAGLTIDLDLDLQKASDNIEEKARALVGRRIRINCNAGPKGAQLILGGAPNKPPVWISGVVQDMKSSRGGCRHLVLHDDGTHEWYALNRVQTEWPGGEEGDDDEPDLTFMPAPEVPAKASVQGSRRGLTGLQSMLALSKAAPAKKGTHQAPVVKEEDGEAPEVKPEEAPETPGRVREKEAWLRCGNVECCKWRRVPESVVAELEREKATAAAAALEAKQAADRGDAGAAARAAARAAPPAPWTCRRSGDPTRNTCEAEPEFGEEEVSVRIAAAERGEAPLSMYADGTVCGDGEEEEEKPVIDNGLEGVLPDDLPDVVTVICRHKVGDYHPRTGMIRCLCPTCVIATEEGRHEESLQEPNRWEIHCDMGQAKKWKASVRVVLEGHKTMPVGRWLEGFGIAVAARRAPRQVRQFGPKRSKLKQMKERGELEEEEETYRRLKPMKGWKKGDEVHRGPPPRSGKREFVELIPYKVNGAKLRSKGGNNSHGYAAPGAGGVGGGVKSGKDPARAEGVGLPESTVFTPSEWEAEVASRLAAKTTGAVAVAAMAEAAKIVDEGKGVRERVAECLRLRRERLTFGKSNIHGWGLIAKQFLKAGSMVVEYVGERLRPSVADLREKVYERTGHDVYLLAADDKTVIDTTVKGSIARFTNHSCTPNMYTKLVALDGDSRIFFFTRIDVHPGQELTYNYRFDAESGKVPCYCGANNCRGFLC</sequence>
<feature type="compositionally biased region" description="Basic and acidic residues" evidence="11">
    <location>
        <begin position="1289"/>
        <end position="1306"/>
    </location>
</feature>
<dbReference type="InterPro" id="IPR010919">
    <property type="entry name" value="SAND-like_dom_sf"/>
</dbReference>
<dbReference type="InterPro" id="IPR036910">
    <property type="entry name" value="HMG_box_dom_sf"/>
</dbReference>
<dbReference type="PROSITE" id="PS01359">
    <property type="entry name" value="ZF_PHD_1"/>
    <property type="match status" value="1"/>
</dbReference>
<dbReference type="InterPro" id="IPR003616">
    <property type="entry name" value="Post-SET_dom"/>
</dbReference>
<evidence type="ECO:0000259" key="17">
    <source>
        <dbReference type="PROSITE" id="PS51050"/>
    </source>
</evidence>
<feature type="domain" description="CW-type" evidence="17">
    <location>
        <begin position="1011"/>
        <end position="1066"/>
    </location>
</feature>
<keyword evidence="6" id="KW-0862">Zinc</keyword>
<feature type="DNA-binding region" description="HMG box" evidence="10">
    <location>
        <begin position="407"/>
        <end position="477"/>
    </location>
</feature>
<evidence type="ECO:0000256" key="7">
    <source>
        <dbReference type="ARBA" id="ARBA00022853"/>
    </source>
</evidence>
<feature type="compositionally biased region" description="Basic and acidic residues" evidence="11">
    <location>
        <begin position="956"/>
        <end position="965"/>
    </location>
</feature>
<feature type="compositionally biased region" description="Basic and acidic residues" evidence="11">
    <location>
        <begin position="1145"/>
        <end position="1156"/>
    </location>
</feature>
<dbReference type="PROSITE" id="PS50016">
    <property type="entry name" value="ZF_PHD_2"/>
    <property type="match status" value="2"/>
</dbReference>
<keyword evidence="2" id="KW-0808">Transferase</keyword>